<gene>
    <name evidence="1" type="ORF">FOE67_17405</name>
</gene>
<dbReference type="RefSeq" id="WP_182665407.1">
    <property type="nucleotide sequence ID" value="NZ_VKHS01000463.1"/>
</dbReference>
<dbReference type="AlphaFoldDB" id="A0A7W3T5C7"/>
<name>A0A7W3T5C7_9ACTN</name>
<sequence length="144" mass="16510">MERRDGPDAAHRRPEGVDDATVEATGLVSKALETIERARGHLYSFHQLTGTADLILGEAVEKLREAGHSVQAELLEREIVGRNVLPGRWTFQVVEDYNSTYYKPFTAAEERIRQELVAGRDHLYEAEMKEERRTRHHPEHRALP</sequence>
<evidence type="ECO:0000313" key="1">
    <source>
        <dbReference type="EMBL" id="MBB0231235.1"/>
    </source>
</evidence>
<evidence type="ECO:0000313" key="2">
    <source>
        <dbReference type="Proteomes" id="UP000530234"/>
    </source>
</evidence>
<protein>
    <submittedName>
        <fullName evidence="1">Uncharacterized protein</fullName>
    </submittedName>
</protein>
<keyword evidence="2" id="KW-1185">Reference proteome</keyword>
<dbReference type="Proteomes" id="UP000530234">
    <property type="component" value="Unassembled WGS sequence"/>
</dbReference>
<accession>A0A7W3T5C7</accession>
<reference evidence="2" key="1">
    <citation type="submission" date="2019-10" db="EMBL/GenBank/DDBJ databases">
        <title>Streptomyces sp. nov., a novel actinobacterium isolated from alkaline environment.</title>
        <authorList>
            <person name="Golinska P."/>
        </authorList>
    </citation>
    <scope>NUCLEOTIDE SEQUENCE [LARGE SCALE GENOMIC DNA]</scope>
    <source>
        <strain evidence="2">DSM 42108</strain>
    </source>
</reference>
<proteinExistence type="predicted"/>
<organism evidence="1 2">
    <name type="scientific">Streptomyces calidiresistens</name>
    <dbReference type="NCBI Taxonomy" id="1485586"/>
    <lineage>
        <taxon>Bacteria</taxon>
        <taxon>Bacillati</taxon>
        <taxon>Actinomycetota</taxon>
        <taxon>Actinomycetes</taxon>
        <taxon>Kitasatosporales</taxon>
        <taxon>Streptomycetaceae</taxon>
        <taxon>Streptomyces</taxon>
    </lineage>
</organism>
<comment type="caution">
    <text evidence="1">The sequence shown here is derived from an EMBL/GenBank/DDBJ whole genome shotgun (WGS) entry which is preliminary data.</text>
</comment>
<dbReference type="EMBL" id="VKHS01000463">
    <property type="protein sequence ID" value="MBB0231235.1"/>
    <property type="molecule type" value="Genomic_DNA"/>
</dbReference>